<dbReference type="EMBL" id="FWDM01000041">
    <property type="protein sequence ID" value="SLM15937.1"/>
    <property type="molecule type" value="Genomic_DNA"/>
</dbReference>
<organism evidence="1">
    <name type="scientific">uncultured spirochete</name>
    <dbReference type="NCBI Taxonomy" id="156406"/>
    <lineage>
        <taxon>Bacteria</taxon>
        <taxon>Pseudomonadati</taxon>
        <taxon>Spirochaetota</taxon>
        <taxon>Spirochaetia</taxon>
        <taxon>Spirochaetales</taxon>
        <taxon>environmental samples</taxon>
    </lineage>
</organism>
<dbReference type="AlphaFoldDB" id="A0A3P3XMZ9"/>
<sequence>MHHRNEMKKRRFHIFAFIVAAVLFVLLSVRGTKKQEQISEAIFLPFSSALDPASISRQNPSPSLISFLGDGYLGYIDSANNQLYAAQFSDRAAIDSSGWISYDRLATALQAFSLGSKPSTIAGYGYPWFKSSRRFLIRADQMGIAEMHADGSIVWEIEFPMPITAIDATPTTLGIGFLDGSIRFLGKKAENLYSEPHDSQQDSQHIRTVYGIALSGDGRSAAVLRGMSPQKIESYRRAGTGFVKSSERELPSGAPLQATMCYAEDGSHVVIAQGEQLIYYNTKKNYVRKLANGAALGNVASGAFVQHFVLGPTGGNTIAVLQVQSQNPPTTKVLILKHGIIEREEPGAVSASAGKGALIIVFRDGVEIVKGWQQ</sequence>
<evidence type="ECO:0000313" key="1">
    <source>
        <dbReference type="EMBL" id="SLM15937.1"/>
    </source>
</evidence>
<gene>
    <name evidence="1" type="ORF">SPIROBIBN47_90027</name>
</gene>
<protein>
    <submittedName>
        <fullName evidence="1">Uncharacterized protein</fullName>
    </submittedName>
</protein>
<reference evidence="1" key="1">
    <citation type="submission" date="2017-02" db="EMBL/GenBank/DDBJ databases">
        <authorList>
            <person name="Regsiter A."/>
            <person name="William W."/>
        </authorList>
    </citation>
    <scope>NUCLEOTIDE SEQUENCE</scope>
    <source>
        <strain evidence="1">Bib</strain>
    </source>
</reference>
<accession>A0A3P3XMZ9</accession>
<name>A0A3P3XMZ9_9SPIR</name>
<proteinExistence type="predicted"/>